<gene>
    <name evidence="1" type="ORF">K3X48_15250</name>
</gene>
<name>A0A9Q9LV90_9RHOB</name>
<geneLocation type="plasmid" evidence="1 2">
    <name>unnamed1</name>
</geneLocation>
<dbReference type="EMBL" id="CP080777">
    <property type="protein sequence ID" value="UWP97185.1"/>
    <property type="molecule type" value="Genomic_DNA"/>
</dbReference>
<reference evidence="1" key="1">
    <citation type="submission" date="2021-08" db="EMBL/GenBank/DDBJ databases">
        <authorList>
            <person name="Nwanade C."/>
            <person name="Wang M."/>
            <person name="Masoudi A."/>
            <person name="Yu Z."/>
            <person name="Liu J."/>
        </authorList>
    </citation>
    <scope>NUCLEOTIDE SEQUENCE</scope>
    <source>
        <strain evidence="1">S056</strain>
        <plasmid evidence="1">unnamed1</plasmid>
    </source>
</reference>
<dbReference type="RefSeq" id="WP_259807039.1">
    <property type="nucleotide sequence ID" value="NZ_CP080777.1"/>
</dbReference>
<evidence type="ECO:0000313" key="1">
    <source>
        <dbReference type="EMBL" id="UWP97185.1"/>
    </source>
</evidence>
<organism evidence="1 2">
    <name type="scientific">Aliiroseovarius crassostreae</name>
    <dbReference type="NCBI Taxonomy" id="154981"/>
    <lineage>
        <taxon>Bacteria</taxon>
        <taxon>Pseudomonadati</taxon>
        <taxon>Pseudomonadota</taxon>
        <taxon>Alphaproteobacteria</taxon>
        <taxon>Rhodobacterales</taxon>
        <taxon>Paracoccaceae</taxon>
        <taxon>Aliiroseovarius</taxon>
    </lineage>
</organism>
<accession>A0A9Q9LV90</accession>
<proteinExistence type="predicted"/>
<dbReference type="Proteomes" id="UP001057991">
    <property type="component" value="Plasmid unnamed1"/>
</dbReference>
<protein>
    <submittedName>
        <fullName evidence="1">DUF1851 domain-containing protein</fullName>
    </submittedName>
</protein>
<keyword evidence="1" id="KW-0614">Plasmid</keyword>
<dbReference type="AlphaFoldDB" id="A0A9Q9LV90"/>
<evidence type="ECO:0000313" key="2">
    <source>
        <dbReference type="Proteomes" id="UP001057991"/>
    </source>
</evidence>
<sequence length="182" mass="20190">MDNPTENIGAIEQAYAIAGFDALFAKYSGCSFNKGLYQLLPKEKIPEFTASIVAAFPEFSKRTVIFGSDWMGRAFGIDGARRKDDQPLILMFDLSDRRALEVPEDFVGFHNNELVDYPNDSLAKEFFHDYLAAGGKHPEAGQVCGLDVPAFLGGQETFENMHLIDLDVYWHVTGQLISTASV</sequence>